<evidence type="ECO:0000256" key="2">
    <source>
        <dbReference type="ARBA" id="ARBA00022553"/>
    </source>
</evidence>
<evidence type="ECO:0000313" key="15">
    <source>
        <dbReference type="Proteomes" id="UP001338125"/>
    </source>
</evidence>
<reference evidence="14 15" key="1">
    <citation type="submission" date="2024-01" db="EMBL/GenBank/DDBJ databases">
        <title>Complete genome of Cladobotryum mycophilum ATHUM6906.</title>
        <authorList>
            <person name="Christinaki A.C."/>
            <person name="Myridakis A.I."/>
            <person name="Kouvelis V.N."/>
        </authorList>
    </citation>
    <scope>NUCLEOTIDE SEQUENCE [LARGE SCALE GENOMIC DNA]</scope>
    <source>
        <strain evidence="14 15">ATHUM6906</strain>
    </source>
</reference>
<dbReference type="InterPro" id="IPR036736">
    <property type="entry name" value="ACP-like_sf"/>
</dbReference>
<dbReference type="Gene3D" id="3.30.559.10">
    <property type="entry name" value="Chloramphenicol acetyltransferase-like domain"/>
    <property type="match status" value="1"/>
</dbReference>
<keyword evidence="3" id="KW-0436">Ligase</keyword>
<dbReference type="InterPro" id="IPR016035">
    <property type="entry name" value="Acyl_Trfase/lysoPLipase"/>
</dbReference>
<dbReference type="Gene3D" id="3.10.129.120">
    <property type="match status" value="1"/>
</dbReference>
<evidence type="ECO:0000259" key="11">
    <source>
        <dbReference type="PROSITE" id="PS50075"/>
    </source>
</evidence>
<dbReference type="Pfam" id="PF00668">
    <property type="entry name" value="Condensation"/>
    <property type="match status" value="1"/>
</dbReference>
<feature type="active site" description="Proton donor; for dehydratase activity" evidence="10">
    <location>
        <position position="1123"/>
    </location>
</feature>
<dbReference type="InterPro" id="IPR049551">
    <property type="entry name" value="PKS_DH_C"/>
</dbReference>
<dbReference type="Gene3D" id="3.40.50.12780">
    <property type="entry name" value="N-terminal domain of ligase-like"/>
    <property type="match status" value="1"/>
</dbReference>
<evidence type="ECO:0000256" key="10">
    <source>
        <dbReference type="PROSITE-ProRule" id="PRU01363"/>
    </source>
</evidence>
<dbReference type="Pfam" id="PF00550">
    <property type="entry name" value="PP-binding"/>
    <property type="match status" value="1"/>
</dbReference>
<evidence type="ECO:0000259" key="13">
    <source>
        <dbReference type="PROSITE" id="PS52019"/>
    </source>
</evidence>
<dbReference type="Pfam" id="PF00698">
    <property type="entry name" value="Acyl_transf_1"/>
    <property type="match status" value="1"/>
</dbReference>
<dbReference type="InterPro" id="IPR014031">
    <property type="entry name" value="Ketoacyl_synth_C"/>
</dbReference>
<dbReference type="InterPro" id="IPR020807">
    <property type="entry name" value="PKS_DH"/>
</dbReference>
<dbReference type="EMBL" id="JAVFKD010000002">
    <property type="protein sequence ID" value="KAK5997599.1"/>
    <property type="molecule type" value="Genomic_DNA"/>
</dbReference>
<keyword evidence="7" id="KW-0560">Oxidoreductase</keyword>
<keyword evidence="5" id="KW-0808">Transferase</keyword>
<dbReference type="Pfam" id="PF14765">
    <property type="entry name" value="PS-DH"/>
    <property type="match status" value="1"/>
</dbReference>
<evidence type="ECO:0000259" key="12">
    <source>
        <dbReference type="PROSITE" id="PS52004"/>
    </source>
</evidence>
<dbReference type="SMART" id="SM00825">
    <property type="entry name" value="PKS_KS"/>
    <property type="match status" value="1"/>
</dbReference>
<dbReference type="Pfam" id="PF07993">
    <property type="entry name" value="NAD_binding_4"/>
    <property type="match status" value="1"/>
</dbReference>
<dbReference type="SMART" id="SM00823">
    <property type="entry name" value="PKS_PP"/>
    <property type="match status" value="2"/>
</dbReference>
<evidence type="ECO:0000313" key="14">
    <source>
        <dbReference type="EMBL" id="KAK5997599.1"/>
    </source>
</evidence>
<dbReference type="Gene3D" id="3.40.47.10">
    <property type="match status" value="1"/>
</dbReference>
<sequence>MHEPFAIVGSACRFPGSSTSPSKLWNLLSSPRDILHDFAPERLNLSNFYSQDGEHHGRTDVKQSYLTEEDVRCFDASFFRINPKEVEGMDPQQRILLETVFESVEAAGWPLESFEGSSTGVYVGSMTADYNDIQMRDPEAFPTYTATGVARSILSNRVSYCFNLKGPSMTIDTACSSSLVALNQAIQSIRNGDATQAVVAGTTLLLDPSFYILESKLHMLSPDSRSRMWDQDANGYARGEGCAAVLIKPLSKAIADNDHIECVIRGTGVNSDGRTNGITMPSPTAQTELIRKTYRDAGLDPVKNRCQFFECHGTGTPAGDPVEARAIRDAFFPGQSDLYKIDDILYCGSIKTIIGHLEGCAGLAGVLKASLALQNQRIPPNMHFNELSSAVKPFYDNLRIPTQLLPWPQTDGPLRASVNSFGFGGTNAHVILESYQPPSSAVSKIRQDSSTAQESEVLPGPFLFSAKTKSSLLKQLKTFSDYIQANPTLDLDALSWMLQSRRTAFPIRAALAASSRQQLVDLLAKQTKAGDSSEDAPIGIRAITADPNRPPKILGVFTGQGAQSAAMGRVLMAHCAVFRESIERCERFLQSLPNPPRWSLIKELAAEGSDSRVSEAEFSQPLCTAIQIALVDLLRTAGVNLDVVVGHSSGEIGAAYAVGLLRARDAMGIAYYRGQVAHLAKGGDGQDGGMMAVGLSFKDAIAYCKRAQFHGRIRVAASNAPSSVTLAGDLDVINDAKVDLDEDKTFARLLKVDTAYHSHHMLRCAEAYKSHLDELNIQLQEPRKGCSWFSSVKGQEDMLNGPLDQLKDQYWVDNMVQPVLFSQAVEFAWQTAGPFSIGLEVGPHPALKGPVSQTLKSVASDVFISYSGCLERTGDDLNTMERALGLLWSYLGPSFVHFDGWRKACGYSDKLQALKGLPSYPWDHDQIYWRESRISHNYRLGTQRPHELLGRLQEDLQHSMTWRNIFHLREMPWLRGHKFQNQVIFPAAGYVSMATQAANIFARDQEVKLFEIKDVKITKGLLIDEDGPGVEAKYGQNLRWAHRDTFGRVYVRRPPAAQLSKAELPPLSVDRFFKATSEMGIDYDGAFRAFTSMKRIWGHSKASAVWEDGHLEESYLLHPAILDVGFQAAVATYTSIAEKATASTYLPAAIRHVVIDPTKRLYKKSKETAVDIEAHLSEFNSSIVEVDIIMQETASEVCSVQVEGLILKAIAEPLPSDDRLLFAKTVWEVDASDGLPTPSPREIRQAEIDYIDAVERTALYFMQSLVKVIRPEEIDKFKWHHQQLFRAIDTFIRPIKEGRHPFLKKEWLRDSREVIGKFAERYPDSVDLALLTAVGENWPSVMRSQSEMLEHMLKDNLLGRLYMEGRGFALCNDYAADFMKKISHKHPRANILEIGAGTGGTTRAVFDVIGDGYSSYMYTDISAGFFEKAAEKFADHAHKMEFKTFNAEKAPAEQGFVEESYDVIIAANVLHATRDLAQTMKHARALLRPGGYLIAVEVTGSMLREPGLMGGLEGWWLGVDDGRFPCPGISVREWHGVLQTTGFSGVDSVVYDMPDVLRHNCSVFVSQAVDERFNLLCDPLDSIDLVPESEVLIIGGKTFPVLKAVRQAQKLLRRWTPSIKVYNSIDDLDLTAISPETSVLCFAELDSPIFSESLTSKRLENIQELLGNAKNVLWVTNGRLAESPYSNMMIGIGRALAYELPHVQVQFLDFDQESSWNMEIAVQYLLRQVLLGSRDFRNHNMLWAQEPEVEVRGETTLIPRLIKDNAANESLNASRRRIVKPANESESIEAVYRGPQVELVRVYPGTAVAGYVEVDVKFSVALPSSFESLFFLISGRLRGSNRVALTISDTDASTIVVPQAAVFELATTETCDAKLLATIASSLVAQSVLVNSPKQGTLLVQDPTDDIAGAISMAAKSVNRKVMFLESRSSKRPGWISLNPLASIRTISRVLPIDTTAFLTFSGAELDKISQCLPKRLRAQKFELDGALREQASLSAAFSDAQSASLRSEPLIVKLEDAVELKANQRHSIVLDWTRTGSVDVIIPPLDASRVFMPDKTYFLVGMTGELGQSICFFMVNHGVRHIVIASRNPNKEAHWLEDLRMLGADIQIVKMDVSDKAQVEATAEMIRKTMPEVGGVANAALVLEDSLFVNTTVASIERQLRPKVDGTIHLDKEFANDDLDFFLTFSSLGSVYGNAGQSIYHAANMFMTSLVEQRRLRGRAGSVIDVGMIVDVGYVAKSERQNPFIEEHLKSQFYTPLAETEFHNLVLQGILSGRPGTPSAEVTMGIQPFIDDPNSSSKPQWYNNPFFSHMILDPVSTDSPAESGSPMQQLRAKLDNAQTIAEATEAFQAMFCKKIEVMMKIPATSIDVNAPLSDLGLDSLLAVEIRTWLLKDMQTDIPILRILGRDSMSCICVSAAEKLMQGKAVVFGQVKVEDRHGGEKVTTNVSEAETRDLEMTSELSTPSVSVIEEHLQVDNSTITSNSIIDTPASSEYGELLESKSPNGYGTTTPANSTVSAIALKVPLELKQEPLNLEYKRVEELSYSQSSMHFLQNFLDDPTTFNVTAEYRIQGHLNLGRFARALEKTLDRHDAFQTCFFTENGSLEPKQGITSTLSNGRLIQMQSQSDEDIQLVFQTLSQRKWKLSSGQTFQAVLVTHTPESHTLLVGCHHMVMDGMGWHIFLNDLDCAYQMKPFPGPSISYLDFSRQQIDALEGGKLEESIKYWMDEMQPAPSLLPLLPLSTSRTRKARRVHGNNTVQRELNAETVQRIKGASHTYRATPMQFYLAAMQVLFARILQVNDICIGVTDAGRGDEKYDQTIGHFTNLLPMRFCIEKHQSFSQLVQNTTERVLKGCSHSVVPIDLIMEKLDMQRSAAYTPLFQVAFNYRVGDLLNRTLGNWGSLVEVSSNDQLYSTAATEFVMNTYIHILESTSVDPSLRVQDINMFTTKEMERTLSLGRGPRVEFSWPETLTERVRHVCAEFPNSIAIKDEEKSLTYSQLAEHVNSLAAVLLAAGAKAKSRVAVLCEPSANTYVTMLALLHIGAIYIPLDVSLPTARHRSMIGVCKPILLVFHSETAAAACELAVARQLRFLDISEPSKTTQNVPAAATPDGDGFLLFTSGSAGTPKAIRLNQSGIMNYAAAKSSKLGLGPVSVLQQSSTGFDMSVAQAFNAFANGGTLVIASSKARGDPLLLTQLMLDEAIEFTICTPSEYLMWATYGGDALRKCTSWKYACSGGEAVTEKLLSELRRLELPSLTLTDCFGPTEISCAATLRTIPISKTREMTSDPVSVGKAIQNTSIYVVDNNGDALPVGFPGEICVGGQGVAIGYSDSSLNSTKFIRNSFATPDDEAMGWTRLYKTGDKGCLREDGSLVFFGRSDGDTLVKLRGLRIELDEVANVILATSQSCLSDAAVTVRGQPEFLIAHVVFASGCHMTQSELEKLRSDLPLPRYMIPSRIIPLVAMPTTANKKIDRKSLVALDLPLQEAPTSDQDESLTVTEGELRLLWRDVLGEAAGSVNIRARTDFFTVGGSSLLLVRLQNALRERMGVSMPLQDLYQASTLGKMAALISKDRSQLVAEVIDWIAETETPPAVLAAASSPDTSSPIPRLHRREIVLTDSTGFLGSEILSILLTDEDVVKVHCIAVPPADQNKLPPHQKVVVYIGSLLSPTLGLSAHEITTIQSDMDQIIHAGAQGHCLNNYSSVRHANLLSTQFLATLALPRRVPLHFISSARVILQSGTYESAPASMIDHHPPTDGSQGFTSSKWASERFLELVSRETRLPIAIHRHCSVIGSRAPHDDAMNSVIRYSLLSRTVPSVPNAEGFFDFKDVVAVASEIARGSVASAAGISFRHHSSGVKVPFSELARRMEELHGGEFEVVSMDEWLRTAEKLGIEDLIVSYLEANVAHGAKLVFPFLGTKE</sequence>
<dbReference type="Gene3D" id="3.40.366.10">
    <property type="entry name" value="Malonyl-Coenzyme A Acyl Carrier Protein, domain 2"/>
    <property type="match status" value="1"/>
</dbReference>
<feature type="region of interest" description="C-terminal hotdog fold" evidence="10">
    <location>
        <begin position="1064"/>
        <end position="1216"/>
    </location>
</feature>
<dbReference type="InterPro" id="IPR014043">
    <property type="entry name" value="Acyl_transferase_dom"/>
</dbReference>
<dbReference type="Pfam" id="PF23297">
    <property type="entry name" value="ACP_SdgA_C"/>
    <property type="match status" value="1"/>
</dbReference>
<dbReference type="InterPro" id="IPR042104">
    <property type="entry name" value="PKS_dehydratase_sf"/>
</dbReference>
<dbReference type="InterPro" id="IPR018201">
    <property type="entry name" value="Ketoacyl_synth_AS"/>
</dbReference>
<dbReference type="Gene3D" id="3.40.50.150">
    <property type="entry name" value="Vaccinia Virus protein VP39"/>
    <property type="match status" value="1"/>
</dbReference>
<feature type="domain" description="Ketosynthase family 3 (KS3)" evidence="12">
    <location>
        <begin position="2"/>
        <end position="434"/>
    </location>
</feature>
<keyword evidence="15" id="KW-1185">Reference proteome</keyword>
<dbReference type="Pfam" id="PF21089">
    <property type="entry name" value="PKS_DH_N"/>
    <property type="match status" value="1"/>
</dbReference>
<evidence type="ECO:0000256" key="7">
    <source>
        <dbReference type="ARBA" id="ARBA00023002"/>
    </source>
</evidence>
<feature type="domain" description="PKS/mFAS DH" evidence="13">
    <location>
        <begin position="946"/>
        <end position="1216"/>
    </location>
</feature>
<dbReference type="SUPFAM" id="SSF52777">
    <property type="entry name" value="CoA-dependent acyltransferases"/>
    <property type="match status" value="2"/>
</dbReference>
<dbReference type="InterPro" id="IPR001242">
    <property type="entry name" value="Condensation_dom"/>
</dbReference>
<dbReference type="CDD" id="cd02440">
    <property type="entry name" value="AdoMet_MTases"/>
    <property type="match status" value="1"/>
</dbReference>
<dbReference type="PROSITE" id="PS50075">
    <property type="entry name" value="CARRIER"/>
    <property type="match status" value="2"/>
</dbReference>
<evidence type="ECO:0000256" key="4">
    <source>
        <dbReference type="ARBA" id="ARBA00022603"/>
    </source>
</evidence>
<protein>
    <submittedName>
        <fullName evidence="14">Hybrid PKS-NRPS synthetase lepA</fullName>
    </submittedName>
</protein>
<dbReference type="InterPro" id="IPR016036">
    <property type="entry name" value="Malonyl_transacylase_ACP-bd"/>
</dbReference>
<dbReference type="Gene3D" id="1.10.1200.10">
    <property type="entry name" value="ACP-like"/>
    <property type="match status" value="2"/>
</dbReference>
<dbReference type="InterPro" id="IPR000873">
    <property type="entry name" value="AMP-dep_synth/lig_dom"/>
</dbReference>
<dbReference type="InterPro" id="IPR045851">
    <property type="entry name" value="AMP-bd_C_sf"/>
</dbReference>
<comment type="similarity">
    <text evidence="9">In the C-terminal section; belongs to the NRP synthetase family.</text>
</comment>
<dbReference type="SMART" id="SM00822">
    <property type="entry name" value="PKS_KR"/>
    <property type="match status" value="1"/>
</dbReference>
<dbReference type="InterPro" id="IPR001227">
    <property type="entry name" value="Ac_transferase_dom_sf"/>
</dbReference>
<dbReference type="Gene3D" id="3.30.559.30">
    <property type="entry name" value="Nonribosomal peptide synthetase, condensation domain"/>
    <property type="match status" value="1"/>
</dbReference>
<dbReference type="SUPFAM" id="SSF52151">
    <property type="entry name" value="FabD/lysophospholipase-like"/>
    <property type="match status" value="1"/>
</dbReference>
<dbReference type="SMART" id="SM00826">
    <property type="entry name" value="PKS_DH"/>
    <property type="match status" value="1"/>
</dbReference>
<evidence type="ECO:0000256" key="9">
    <source>
        <dbReference type="ARBA" id="ARBA00029443"/>
    </source>
</evidence>
<dbReference type="Gene3D" id="3.40.50.720">
    <property type="entry name" value="NAD(P)-binding Rossmann-like Domain"/>
    <property type="match status" value="2"/>
</dbReference>
<dbReference type="InterPro" id="IPR042099">
    <property type="entry name" value="ANL_N_sf"/>
</dbReference>
<dbReference type="SUPFAM" id="SSF53901">
    <property type="entry name" value="Thiolase-like"/>
    <property type="match status" value="1"/>
</dbReference>
<feature type="region of interest" description="N-terminal hotdog fold" evidence="10">
    <location>
        <begin position="946"/>
        <end position="1054"/>
    </location>
</feature>
<evidence type="ECO:0000256" key="3">
    <source>
        <dbReference type="ARBA" id="ARBA00022598"/>
    </source>
</evidence>
<dbReference type="InterPro" id="IPR032821">
    <property type="entry name" value="PKS_assoc"/>
</dbReference>
<keyword evidence="1" id="KW-0596">Phosphopantetheine</keyword>
<feature type="active site" description="Proton acceptor; for dehydratase activity" evidence="10">
    <location>
        <position position="977"/>
    </location>
</feature>
<dbReference type="InterPro" id="IPR006162">
    <property type="entry name" value="Ppantetheine_attach_site"/>
</dbReference>
<dbReference type="Pfam" id="PF08659">
    <property type="entry name" value="KR"/>
    <property type="match status" value="1"/>
</dbReference>
<dbReference type="Pfam" id="PF16197">
    <property type="entry name" value="KAsynt_C_assoc"/>
    <property type="match status" value="1"/>
</dbReference>
<dbReference type="SUPFAM" id="SSF53335">
    <property type="entry name" value="S-adenosyl-L-methionine-dependent methyltransferases"/>
    <property type="match status" value="1"/>
</dbReference>
<name>A0ABR0SZP3_9HYPO</name>
<dbReference type="InterPro" id="IPR013120">
    <property type="entry name" value="FAR_NAD-bd"/>
</dbReference>
<gene>
    <name evidence="14" type="ORF">PT974_02963</name>
</gene>
<dbReference type="Gene3D" id="3.10.129.110">
    <property type="entry name" value="Polyketide synthase dehydratase"/>
    <property type="match status" value="1"/>
</dbReference>
<proteinExistence type="inferred from homology"/>
<dbReference type="InterPro" id="IPR013968">
    <property type="entry name" value="PKS_KR"/>
</dbReference>
<evidence type="ECO:0000256" key="8">
    <source>
        <dbReference type="ARBA" id="ARBA00023268"/>
    </source>
</evidence>
<feature type="domain" description="Carrier" evidence="11">
    <location>
        <begin position="2343"/>
        <end position="2425"/>
    </location>
</feature>
<dbReference type="Pfam" id="PF08242">
    <property type="entry name" value="Methyltransf_12"/>
    <property type="match status" value="1"/>
</dbReference>
<dbReference type="InterPro" id="IPR023213">
    <property type="entry name" value="CAT-like_dom_sf"/>
</dbReference>
<feature type="domain" description="Carrier" evidence="11">
    <location>
        <begin position="3489"/>
        <end position="3568"/>
    </location>
</feature>
<dbReference type="Gene3D" id="3.30.300.30">
    <property type="match status" value="1"/>
</dbReference>
<dbReference type="PROSITE" id="PS52004">
    <property type="entry name" value="KS3_2"/>
    <property type="match status" value="1"/>
</dbReference>
<evidence type="ECO:0000256" key="6">
    <source>
        <dbReference type="ARBA" id="ARBA00022737"/>
    </source>
</evidence>
<keyword evidence="2" id="KW-0597">Phosphoprotein</keyword>
<dbReference type="Proteomes" id="UP001338125">
    <property type="component" value="Unassembled WGS sequence"/>
</dbReference>
<keyword evidence="4" id="KW-0489">Methyltransferase</keyword>
<dbReference type="Pfam" id="PF00501">
    <property type="entry name" value="AMP-binding"/>
    <property type="match status" value="1"/>
</dbReference>
<dbReference type="PANTHER" id="PTHR43775">
    <property type="entry name" value="FATTY ACID SYNTHASE"/>
    <property type="match status" value="1"/>
</dbReference>
<dbReference type="InterPro" id="IPR029063">
    <property type="entry name" value="SAM-dependent_MTases_sf"/>
</dbReference>
<dbReference type="CDD" id="cd00833">
    <property type="entry name" value="PKS"/>
    <property type="match status" value="1"/>
</dbReference>
<dbReference type="SUPFAM" id="SSF56801">
    <property type="entry name" value="Acetyl-CoA synthetase-like"/>
    <property type="match status" value="1"/>
</dbReference>
<dbReference type="InterPro" id="IPR009081">
    <property type="entry name" value="PP-bd_ACP"/>
</dbReference>
<dbReference type="SMART" id="SM00827">
    <property type="entry name" value="PKS_AT"/>
    <property type="match status" value="1"/>
</dbReference>
<dbReference type="SUPFAM" id="SSF51735">
    <property type="entry name" value="NAD(P)-binding Rossmann-fold domains"/>
    <property type="match status" value="2"/>
</dbReference>
<dbReference type="InterPro" id="IPR020806">
    <property type="entry name" value="PKS_PP-bd"/>
</dbReference>
<dbReference type="CDD" id="cd05930">
    <property type="entry name" value="A_NRPS"/>
    <property type="match status" value="1"/>
</dbReference>
<dbReference type="Pfam" id="PF02801">
    <property type="entry name" value="Ketoacyl-synt_C"/>
    <property type="match status" value="1"/>
</dbReference>
<evidence type="ECO:0000256" key="5">
    <source>
        <dbReference type="ARBA" id="ARBA00022679"/>
    </source>
</evidence>
<dbReference type="InterPro" id="IPR036291">
    <property type="entry name" value="NAD(P)-bd_dom_sf"/>
</dbReference>
<dbReference type="InterPro" id="IPR013217">
    <property type="entry name" value="Methyltransf_12"/>
</dbReference>
<dbReference type="InterPro" id="IPR049552">
    <property type="entry name" value="PKS_DH_N"/>
</dbReference>
<evidence type="ECO:0000256" key="1">
    <source>
        <dbReference type="ARBA" id="ARBA00022450"/>
    </source>
</evidence>
<dbReference type="PROSITE" id="PS00606">
    <property type="entry name" value="KS3_1"/>
    <property type="match status" value="1"/>
</dbReference>
<dbReference type="InterPro" id="IPR014030">
    <property type="entry name" value="Ketoacyl_synth_N"/>
</dbReference>
<dbReference type="InterPro" id="IPR016039">
    <property type="entry name" value="Thiolase-like"/>
</dbReference>
<comment type="caution">
    <text evidence="14">The sequence shown here is derived from an EMBL/GenBank/DDBJ whole genome shotgun (WGS) entry which is preliminary data.</text>
</comment>
<dbReference type="InterPro" id="IPR020841">
    <property type="entry name" value="PKS_Beta-ketoAc_synthase_dom"/>
</dbReference>
<dbReference type="PANTHER" id="PTHR43775:SF20">
    <property type="entry name" value="HYBRID PKS-NRPS SYNTHETASE APDA"/>
    <property type="match status" value="1"/>
</dbReference>
<dbReference type="Pfam" id="PF00109">
    <property type="entry name" value="ketoacyl-synt"/>
    <property type="match status" value="1"/>
</dbReference>
<keyword evidence="6" id="KW-0677">Repeat</keyword>
<organism evidence="14 15">
    <name type="scientific">Cladobotryum mycophilum</name>
    <dbReference type="NCBI Taxonomy" id="491253"/>
    <lineage>
        <taxon>Eukaryota</taxon>
        <taxon>Fungi</taxon>
        <taxon>Dikarya</taxon>
        <taxon>Ascomycota</taxon>
        <taxon>Pezizomycotina</taxon>
        <taxon>Sordariomycetes</taxon>
        <taxon>Hypocreomycetidae</taxon>
        <taxon>Hypocreales</taxon>
        <taxon>Hypocreaceae</taxon>
        <taxon>Cladobotryum</taxon>
    </lineage>
</organism>
<dbReference type="InterPro" id="IPR049900">
    <property type="entry name" value="PKS_mFAS_DH"/>
</dbReference>
<dbReference type="InterPro" id="IPR050091">
    <property type="entry name" value="PKS_NRPS_Biosynth_Enz"/>
</dbReference>
<dbReference type="CDD" id="cd19532">
    <property type="entry name" value="C_PKS-NRPS"/>
    <property type="match status" value="1"/>
</dbReference>
<dbReference type="PROSITE" id="PS00012">
    <property type="entry name" value="PHOSPHOPANTETHEINE"/>
    <property type="match status" value="1"/>
</dbReference>
<dbReference type="PROSITE" id="PS52019">
    <property type="entry name" value="PKS_MFAS_DH"/>
    <property type="match status" value="1"/>
</dbReference>
<keyword evidence="8" id="KW-0511">Multifunctional enzyme</keyword>
<dbReference type="SUPFAM" id="SSF55048">
    <property type="entry name" value="Probable ACP-binding domain of malonyl-CoA ACP transacylase"/>
    <property type="match status" value="1"/>
</dbReference>
<dbReference type="SUPFAM" id="SSF47336">
    <property type="entry name" value="ACP-like"/>
    <property type="match status" value="2"/>
</dbReference>
<accession>A0ABR0SZP3</accession>
<dbReference type="InterPro" id="IPR057326">
    <property type="entry name" value="KR_dom"/>
</dbReference>